<organism evidence="2 3">
    <name type="scientific">Tritrichomonas musculus</name>
    <dbReference type="NCBI Taxonomy" id="1915356"/>
    <lineage>
        <taxon>Eukaryota</taxon>
        <taxon>Metamonada</taxon>
        <taxon>Parabasalia</taxon>
        <taxon>Tritrichomonadida</taxon>
        <taxon>Tritrichomonadidae</taxon>
        <taxon>Tritrichomonas</taxon>
    </lineage>
</organism>
<proteinExistence type="predicted"/>
<evidence type="ECO:0000313" key="3">
    <source>
        <dbReference type="Proteomes" id="UP001470230"/>
    </source>
</evidence>
<reference evidence="2 3" key="1">
    <citation type="submission" date="2024-04" db="EMBL/GenBank/DDBJ databases">
        <title>Tritrichomonas musculus Genome.</title>
        <authorList>
            <person name="Alves-Ferreira E."/>
            <person name="Grigg M."/>
            <person name="Lorenzi H."/>
            <person name="Galac M."/>
        </authorList>
    </citation>
    <scope>NUCLEOTIDE SEQUENCE [LARGE SCALE GENOMIC DNA]</scope>
    <source>
        <strain evidence="2 3">EAF2021</strain>
    </source>
</reference>
<sequence>NITKLIKRRGRRFKYYNMTTAAPILIQDLPVYISSKTGEPVTISKSDFLSLLDHSLFLNEKGAIYACGNSRSGQLFFSKLEMDDCGIKPTKTPVKSGAAFCIADNAISVAFLYSQPPPSTPNQKYESDFIESQYSENGNDEEEEAQESDQQDSEDNDNENSRSEDNDNEDLDNDGSDKENLDNENNSSDDADDDKTIDFDASYKMQLKSVHEEIDQIAECVSKHNDGIN</sequence>
<accession>A0ABR2K258</accession>
<gene>
    <name evidence="2" type="ORF">M9Y10_044140</name>
</gene>
<feature type="region of interest" description="Disordered" evidence="1">
    <location>
        <begin position="133"/>
        <end position="197"/>
    </location>
</feature>
<comment type="caution">
    <text evidence="2">The sequence shown here is derived from an EMBL/GenBank/DDBJ whole genome shotgun (WGS) entry which is preliminary data.</text>
</comment>
<name>A0ABR2K258_9EUKA</name>
<evidence type="ECO:0000313" key="2">
    <source>
        <dbReference type="EMBL" id="KAK8885012.1"/>
    </source>
</evidence>
<dbReference type="Proteomes" id="UP001470230">
    <property type="component" value="Unassembled WGS sequence"/>
</dbReference>
<feature type="compositionally biased region" description="Acidic residues" evidence="1">
    <location>
        <begin position="138"/>
        <end position="158"/>
    </location>
</feature>
<keyword evidence="3" id="KW-1185">Reference proteome</keyword>
<evidence type="ECO:0000256" key="1">
    <source>
        <dbReference type="SAM" id="MobiDB-lite"/>
    </source>
</evidence>
<protein>
    <submittedName>
        <fullName evidence="2">Uncharacterized protein</fullName>
    </submittedName>
</protein>
<feature type="non-terminal residue" evidence="2">
    <location>
        <position position="1"/>
    </location>
</feature>
<dbReference type="EMBL" id="JAPFFF010000008">
    <property type="protein sequence ID" value="KAK8885012.1"/>
    <property type="molecule type" value="Genomic_DNA"/>
</dbReference>